<dbReference type="AlphaFoldDB" id="A0A0F9UK53"/>
<dbReference type="EMBL" id="LAZR01000653">
    <property type="protein sequence ID" value="KKN61596.1"/>
    <property type="molecule type" value="Genomic_DNA"/>
</dbReference>
<accession>A0A0F9UK53</accession>
<gene>
    <name evidence="1" type="ORF">LCGC14_0520490</name>
</gene>
<proteinExistence type="predicted"/>
<comment type="caution">
    <text evidence="1">The sequence shown here is derived from an EMBL/GenBank/DDBJ whole genome shotgun (WGS) entry which is preliminary data.</text>
</comment>
<organism evidence="1">
    <name type="scientific">marine sediment metagenome</name>
    <dbReference type="NCBI Taxonomy" id="412755"/>
    <lineage>
        <taxon>unclassified sequences</taxon>
        <taxon>metagenomes</taxon>
        <taxon>ecological metagenomes</taxon>
    </lineage>
</organism>
<reference evidence="1" key="1">
    <citation type="journal article" date="2015" name="Nature">
        <title>Complex archaea that bridge the gap between prokaryotes and eukaryotes.</title>
        <authorList>
            <person name="Spang A."/>
            <person name="Saw J.H."/>
            <person name="Jorgensen S.L."/>
            <person name="Zaremba-Niedzwiedzka K."/>
            <person name="Martijn J."/>
            <person name="Lind A.E."/>
            <person name="van Eijk R."/>
            <person name="Schleper C."/>
            <person name="Guy L."/>
            <person name="Ettema T.J."/>
        </authorList>
    </citation>
    <scope>NUCLEOTIDE SEQUENCE</scope>
</reference>
<evidence type="ECO:0000313" key="1">
    <source>
        <dbReference type="EMBL" id="KKN61596.1"/>
    </source>
</evidence>
<sequence>MSGEAKRKPPTLDAYPCPVGIGLMCNAECRDAIDRCEATICLWLPMYRQAVADHKCARLLRTFEVNLGTTFERSLADVISRIYRYGWPGLKEWRRTLWQFTRLRRYIRDALREAGL</sequence>
<name>A0A0F9UK53_9ZZZZ</name>
<protein>
    <submittedName>
        <fullName evidence="1">Uncharacterized protein</fullName>
    </submittedName>
</protein>